<dbReference type="InterPro" id="IPR039532">
    <property type="entry name" value="TetR_C_Firmicutes"/>
</dbReference>
<dbReference type="Pfam" id="PF14278">
    <property type="entry name" value="TetR_C_8"/>
    <property type="match status" value="1"/>
</dbReference>
<dbReference type="Proteomes" id="UP001291912">
    <property type="component" value="Unassembled WGS sequence"/>
</dbReference>
<sequence>MHEDPRFVRSRESLRSTLHRLVLTTPLAEISVSVLCREAGVHRTTFYRHARSVRDLAIAEFVADIQKLTTVPVEPSTEASRDVARRYEHSLQQVLELVAGERAVYRALFGSYAHDSFPAALVTVMRPQALKAVHVFRTQGVPGAPSTDHECEEAAAFIAGAFVGVIDAWVTSGETDATAAARRITHLMPGWWPHPDTSAQGTGGETPV</sequence>
<dbReference type="RefSeq" id="WP_194424399.1">
    <property type="nucleotide sequence ID" value="NZ_BAAAPT010000002.1"/>
</dbReference>
<evidence type="ECO:0000313" key="5">
    <source>
        <dbReference type="Proteomes" id="UP001291912"/>
    </source>
</evidence>
<dbReference type="InterPro" id="IPR001647">
    <property type="entry name" value="HTH_TetR"/>
</dbReference>
<evidence type="ECO:0000259" key="3">
    <source>
        <dbReference type="PROSITE" id="PS50977"/>
    </source>
</evidence>
<comment type="caution">
    <text evidence="4">The sequence shown here is derived from an EMBL/GenBank/DDBJ whole genome shotgun (WGS) entry which is preliminary data.</text>
</comment>
<proteinExistence type="predicted"/>
<keyword evidence="1 2" id="KW-0238">DNA-binding</keyword>
<gene>
    <name evidence="4" type="ORF">R2Q92_08535</name>
</gene>
<evidence type="ECO:0000256" key="2">
    <source>
        <dbReference type="PROSITE-ProRule" id="PRU00335"/>
    </source>
</evidence>
<dbReference type="SUPFAM" id="SSF46689">
    <property type="entry name" value="Homeodomain-like"/>
    <property type="match status" value="1"/>
</dbReference>
<dbReference type="InterPro" id="IPR009057">
    <property type="entry name" value="Homeodomain-like_sf"/>
</dbReference>
<feature type="domain" description="HTH tetR-type" evidence="3">
    <location>
        <begin position="8"/>
        <end position="68"/>
    </location>
</feature>
<dbReference type="PROSITE" id="PS50977">
    <property type="entry name" value="HTH_TETR_2"/>
    <property type="match status" value="1"/>
</dbReference>
<evidence type="ECO:0000256" key="1">
    <source>
        <dbReference type="ARBA" id="ARBA00023125"/>
    </source>
</evidence>
<reference evidence="4 5" key="1">
    <citation type="submission" date="2023-10" db="EMBL/GenBank/DDBJ databases">
        <title>Microbacterium xanthum sp. nov., isolated from seaweed.</title>
        <authorList>
            <person name="Lee S.D."/>
        </authorList>
    </citation>
    <scope>NUCLEOTIDE SEQUENCE [LARGE SCALE GENOMIC DNA]</scope>
    <source>
        <strain evidence="4 5">KCTC 19124</strain>
    </source>
</reference>
<name>A0ABU5N743_9MICO</name>
<accession>A0ABU5N743</accession>
<feature type="DNA-binding region" description="H-T-H motif" evidence="2">
    <location>
        <begin position="31"/>
        <end position="50"/>
    </location>
</feature>
<evidence type="ECO:0000313" key="4">
    <source>
        <dbReference type="EMBL" id="MDZ8161888.1"/>
    </source>
</evidence>
<keyword evidence="5" id="KW-1185">Reference proteome</keyword>
<dbReference type="EMBL" id="JAWJYN010000002">
    <property type="protein sequence ID" value="MDZ8161888.1"/>
    <property type="molecule type" value="Genomic_DNA"/>
</dbReference>
<organism evidence="4 5">
    <name type="scientific">Microbacterium aquimaris</name>
    <dbReference type="NCBI Taxonomy" id="459816"/>
    <lineage>
        <taxon>Bacteria</taxon>
        <taxon>Bacillati</taxon>
        <taxon>Actinomycetota</taxon>
        <taxon>Actinomycetes</taxon>
        <taxon>Micrococcales</taxon>
        <taxon>Microbacteriaceae</taxon>
        <taxon>Microbacterium</taxon>
    </lineage>
</organism>
<dbReference type="Gene3D" id="1.10.357.10">
    <property type="entry name" value="Tetracycline Repressor, domain 2"/>
    <property type="match status" value="1"/>
</dbReference>
<protein>
    <submittedName>
        <fullName evidence="4">TetR/AcrR family transcriptional regulator</fullName>
    </submittedName>
</protein>